<name>A0AAQ4CP10_9CREN</name>
<dbReference type="Proteomes" id="UP001319921">
    <property type="component" value="Chromosome"/>
</dbReference>
<dbReference type="EMBL" id="AP025226">
    <property type="protein sequence ID" value="BDB97541.1"/>
    <property type="molecule type" value="Genomic_DNA"/>
</dbReference>
<dbReference type="RefSeq" id="WP_229571530.1">
    <property type="nucleotide sequence ID" value="NZ_AP025226.1"/>
</dbReference>
<evidence type="ECO:0000313" key="1">
    <source>
        <dbReference type="EMBL" id="BDB97541.1"/>
    </source>
</evidence>
<keyword evidence="2" id="KW-1185">Reference proteome</keyword>
<protein>
    <submittedName>
        <fullName evidence="1">Uncharacterized protein</fullName>
    </submittedName>
</protein>
<reference evidence="1 2" key="1">
    <citation type="journal article" date="2022" name="Microbiol. Resour. Announc.">
        <title>Complete Genome Sequence of the Hyperthermophilic and Acidophilic Archaeon Saccharolobus caldissimus Strain HS-3T.</title>
        <authorList>
            <person name="Sakai H.D."/>
            <person name="Kurosawa N."/>
        </authorList>
    </citation>
    <scope>NUCLEOTIDE SEQUENCE [LARGE SCALE GENOMIC DNA]</scope>
    <source>
        <strain evidence="1 2">JCM32116</strain>
    </source>
</reference>
<gene>
    <name evidence="1" type="ORF">SACC_05580</name>
</gene>
<dbReference type="GeneID" id="68865288"/>
<accession>A0AAQ4CP10</accession>
<proteinExistence type="predicted"/>
<evidence type="ECO:0000313" key="2">
    <source>
        <dbReference type="Proteomes" id="UP001319921"/>
    </source>
</evidence>
<dbReference type="KEGG" id="scas:SACC_05580"/>
<organism evidence="1 2">
    <name type="scientific">Saccharolobus caldissimus</name>
    <dbReference type="NCBI Taxonomy" id="1702097"/>
    <lineage>
        <taxon>Archaea</taxon>
        <taxon>Thermoproteota</taxon>
        <taxon>Thermoprotei</taxon>
        <taxon>Sulfolobales</taxon>
        <taxon>Sulfolobaceae</taxon>
        <taxon>Saccharolobus</taxon>
    </lineage>
</organism>
<dbReference type="AlphaFoldDB" id="A0AAQ4CP10"/>
<sequence>MIEVDNAILAAYNKAKEINGNDKVYLFKDSYGAYYMVIIRSLSCRDRSKIIDAIYDEIYRYTDQVDLTILFLTNETYKEFINQNKDNLQKII</sequence>